<proteinExistence type="predicted"/>
<reference evidence="2 3" key="1">
    <citation type="submission" date="2016-08" db="EMBL/GenBank/DDBJ databases">
        <authorList>
            <person name="Loux V."/>
            <person name="Rue O."/>
        </authorList>
    </citation>
    <scope>NUCLEOTIDE SEQUENCE [LARGE SCALE GENOMIC DNA]</scope>
    <source>
        <strain evidence="2 3">AFSSA_08CEB44bac</strain>
    </source>
</reference>
<dbReference type="CDD" id="cd06813">
    <property type="entry name" value="PLPDE_III_DSD_D-TA_like_2"/>
    <property type="match status" value="1"/>
</dbReference>
<dbReference type="Gene3D" id="3.20.20.10">
    <property type="entry name" value="Alanine racemase"/>
    <property type="match status" value="1"/>
</dbReference>
<dbReference type="SUPFAM" id="SSF51419">
    <property type="entry name" value="PLP-binding barrel"/>
    <property type="match status" value="1"/>
</dbReference>
<sequence length="390" mass="43815">MEREIFQKVALPCAFLDESALERNIESVIQLSGGKKIRIASKSLRSVSVMKRILASDHCFQGIMCFSPREVLYLVQQGFDDLLLGYPVYDEPSLTEISVITKQGLVITCMVDCKEHVVYLEKIAEKSGGCFRVCIDIDMSSHFYQFHFGVRRSPVRSVSEALRIVKQVMQSPYLQMDGVMGYEAQIAGVGDRVPKQWFKNKVISYLKRKSAVEVTKRRQSIINGIQAQGIQLRFVNGGGTGSIKTTRQDRSVTEITVGSAFYAPKLFDYYKEISFEPAVGFALPIVRKALPHIYTCLGGGYIASGSMGRDKQPEVWRPKGAKLLSLEGAGEVQTPVFYKGNEQIEVGDVILFRHSKAGELCERFRSLYRIKEGEIIGEYTTYRGDSQCFL</sequence>
<dbReference type="InterPro" id="IPR001608">
    <property type="entry name" value="Ala_racemase_N"/>
</dbReference>
<feature type="domain" description="Alanine racemase N-terminal" evidence="1">
    <location>
        <begin position="17"/>
        <end position="262"/>
    </location>
</feature>
<dbReference type="EMBL" id="FMIK01000015">
    <property type="protein sequence ID" value="SCL84883.1"/>
    <property type="molecule type" value="Genomic_DNA"/>
</dbReference>
<comment type="caution">
    <text evidence="2">The sequence shown here is derived from an EMBL/GenBank/DDBJ whole genome shotgun (WGS) entry which is preliminary data.</text>
</comment>
<dbReference type="GO" id="GO:0036088">
    <property type="term" value="P:D-serine catabolic process"/>
    <property type="evidence" value="ECO:0007669"/>
    <property type="project" value="TreeGrafter"/>
</dbReference>
<dbReference type="PANTHER" id="PTHR28004:SF2">
    <property type="entry name" value="D-SERINE DEHYDRATASE"/>
    <property type="match status" value="1"/>
</dbReference>
<dbReference type="AlphaFoldDB" id="A0AAX2CCX4"/>
<gene>
    <name evidence="2" type="ORF">BCB44BAC_00645</name>
</gene>
<protein>
    <recommendedName>
        <fullName evidence="1">Alanine racemase N-terminal domain-containing protein</fullName>
    </recommendedName>
</protein>
<evidence type="ECO:0000313" key="3">
    <source>
        <dbReference type="Proteomes" id="UP000242164"/>
    </source>
</evidence>
<organism evidence="2 3">
    <name type="scientific">Bacillus cytotoxicus</name>
    <dbReference type="NCBI Taxonomy" id="580165"/>
    <lineage>
        <taxon>Bacteria</taxon>
        <taxon>Bacillati</taxon>
        <taxon>Bacillota</taxon>
        <taxon>Bacilli</taxon>
        <taxon>Bacillales</taxon>
        <taxon>Bacillaceae</taxon>
        <taxon>Bacillus</taxon>
        <taxon>Bacillus cereus group</taxon>
    </lineage>
</organism>
<accession>A0AAX2CCX4</accession>
<dbReference type="Pfam" id="PF01168">
    <property type="entry name" value="Ala_racemase_N"/>
    <property type="match status" value="1"/>
</dbReference>
<name>A0AAX2CCX4_9BACI</name>
<dbReference type="GO" id="GO:0008721">
    <property type="term" value="F:D-serine ammonia-lyase activity"/>
    <property type="evidence" value="ECO:0007669"/>
    <property type="project" value="TreeGrafter"/>
</dbReference>
<dbReference type="InterPro" id="IPR051466">
    <property type="entry name" value="D-amino_acid_metab_enzyme"/>
</dbReference>
<dbReference type="PANTHER" id="PTHR28004">
    <property type="entry name" value="ZGC:162816-RELATED"/>
    <property type="match status" value="1"/>
</dbReference>
<dbReference type="Proteomes" id="UP000242164">
    <property type="component" value="Unassembled WGS sequence"/>
</dbReference>
<evidence type="ECO:0000259" key="1">
    <source>
        <dbReference type="Pfam" id="PF01168"/>
    </source>
</evidence>
<dbReference type="InterPro" id="IPR029066">
    <property type="entry name" value="PLP-binding_barrel"/>
</dbReference>
<evidence type="ECO:0000313" key="2">
    <source>
        <dbReference type="EMBL" id="SCL84883.1"/>
    </source>
</evidence>
<dbReference type="RefSeq" id="WP_048723234.1">
    <property type="nucleotide sequence ID" value="NZ_CP024101.1"/>
</dbReference>